<evidence type="ECO:0000259" key="4">
    <source>
        <dbReference type="PROSITE" id="PS01124"/>
    </source>
</evidence>
<proteinExistence type="predicted"/>
<dbReference type="Proteomes" id="UP001562065">
    <property type="component" value="Unassembled WGS sequence"/>
</dbReference>
<dbReference type="InterPro" id="IPR018062">
    <property type="entry name" value="HTH_AraC-typ_CS"/>
</dbReference>
<dbReference type="Gene3D" id="2.60.120.10">
    <property type="entry name" value="Jelly Rolls"/>
    <property type="match status" value="1"/>
</dbReference>
<dbReference type="InterPro" id="IPR013096">
    <property type="entry name" value="Cupin_2"/>
</dbReference>
<sequence>MQLPRRHDFDPDDLPDPVLTLAAEVGPDVDEVPWHRHRKGQLIMALSGSVLCHTRTGLWTVPPRSAVWIPGGVWHSNRASGEARMVYVFIAPERAPMPARCCTLLLTPLVQELVVRLDQGCADAAHRAQLEQLLLTELGLLAPQDYHVPLPEEPRLRRMAEAMLEGPAVRRSLKQWAYALAMSERTLQRLISAHTGTSFTPWQRQLRIMRAVQLLASGDSVKQVAAELGYESVSAFVYRFRRVTGVSPGQFLDRR</sequence>
<protein>
    <submittedName>
        <fullName evidence="5">Helix-turn-helix transcriptional regulator</fullName>
    </submittedName>
</protein>
<keyword evidence="3" id="KW-0804">Transcription</keyword>
<dbReference type="RefSeq" id="WP_369454252.1">
    <property type="nucleotide sequence ID" value="NZ_JBGCUO010000001.1"/>
</dbReference>
<evidence type="ECO:0000313" key="5">
    <source>
        <dbReference type="EMBL" id="MEY1661014.1"/>
    </source>
</evidence>
<dbReference type="InterPro" id="IPR018060">
    <property type="entry name" value="HTH_AraC"/>
</dbReference>
<evidence type="ECO:0000256" key="3">
    <source>
        <dbReference type="ARBA" id="ARBA00023163"/>
    </source>
</evidence>
<dbReference type="CDD" id="cd06124">
    <property type="entry name" value="cupin_NimR-like_N"/>
    <property type="match status" value="1"/>
</dbReference>
<dbReference type="SUPFAM" id="SSF51182">
    <property type="entry name" value="RmlC-like cupins"/>
    <property type="match status" value="1"/>
</dbReference>
<dbReference type="InterPro" id="IPR009057">
    <property type="entry name" value="Homeodomain-like_sf"/>
</dbReference>
<feature type="domain" description="HTH araC/xylS-type" evidence="4">
    <location>
        <begin position="154"/>
        <end position="254"/>
    </location>
</feature>
<dbReference type="PRINTS" id="PR00032">
    <property type="entry name" value="HTHARAC"/>
</dbReference>
<keyword evidence="2" id="KW-0238">DNA-binding</keyword>
<dbReference type="PROSITE" id="PS00041">
    <property type="entry name" value="HTH_ARAC_FAMILY_1"/>
    <property type="match status" value="1"/>
</dbReference>
<evidence type="ECO:0000256" key="1">
    <source>
        <dbReference type="ARBA" id="ARBA00023015"/>
    </source>
</evidence>
<dbReference type="PANTHER" id="PTHR11019">
    <property type="entry name" value="HTH-TYPE TRANSCRIPTIONAL REGULATOR NIMR"/>
    <property type="match status" value="1"/>
</dbReference>
<comment type="caution">
    <text evidence="5">The sequence shown here is derived from an EMBL/GenBank/DDBJ whole genome shotgun (WGS) entry which is preliminary data.</text>
</comment>
<dbReference type="Pfam" id="PF07883">
    <property type="entry name" value="Cupin_2"/>
    <property type="match status" value="1"/>
</dbReference>
<dbReference type="InterPro" id="IPR011051">
    <property type="entry name" value="RmlC_Cupin_sf"/>
</dbReference>
<accession>A0ABV4ADT8</accession>
<dbReference type="Pfam" id="PF12833">
    <property type="entry name" value="HTH_18"/>
    <property type="match status" value="1"/>
</dbReference>
<dbReference type="SUPFAM" id="SSF46689">
    <property type="entry name" value="Homeodomain-like"/>
    <property type="match status" value="1"/>
</dbReference>
<organism evidence="5 6">
    <name type="scientific">Isoalcanivorax beigongshangi</name>
    <dbReference type="NCBI Taxonomy" id="3238810"/>
    <lineage>
        <taxon>Bacteria</taxon>
        <taxon>Pseudomonadati</taxon>
        <taxon>Pseudomonadota</taxon>
        <taxon>Gammaproteobacteria</taxon>
        <taxon>Oceanospirillales</taxon>
        <taxon>Alcanivoracaceae</taxon>
        <taxon>Isoalcanivorax</taxon>
    </lineage>
</organism>
<keyword evidence="6" id="KW-1185">Reference proteome</keyword>
<dbReference type="InterPro" id="IPR014710">
    <property type="entry name" value="RmlC-like_jellyroll"/>
</dbReference>
<dbReference type="PANTHER" id="PTHR11019:SF199">
    <property type="entry name" value="HTH-TYPE TRANSCRIPTIONAL REGULATOR NIMR"/>
    <property type="match status" value="1"/>
</dbReference>
<gene>
    <name evidence="5" type="ORF">AB5I84_02505</name>
</gene>
<reference evidence="5 6" key="1">
    <citation type="submission" date="2024-07" db="EMBL/GenBank/DDBJ databases">
        <authorList>
            <person name="Ren Q."/>
        </authorList>
    </citation>
    <scope>NUCLEOTIDE SEQUENCE [LARGE SCALE GENOMIC DNA]</scope>
    <source>
        <strain evidence="5 6">REN37</strain>
    </source>
</reference>
<keyword evidence="1" id="KW-0805">Transcription regulation</keyword>
<dbReference type="PROSITE" id="PS01124">
    <property type="entry name" value="HTH_ARAC_FAMILY_2"/>
    <property type="match status" value="1"/>
</dbReference>
<evidence type="ECO:0000313" key="6">
    <source>
        <dbReference type="Proteomes" id="UP001562065"/>
    </source>
</evidence>
<dbReference type="EMBL" id="JBGCUO010000001">
    <property type="protein sequence ID" value="MEY1661014.1"/>
    <property type="molecule type" value="Genomic_DNA"/>
</dbReference>
<dbReference type="Gene3D" id="1.10.10.60">
    <property type="entry name" value="Homeodomain-like"/>
    <property type="match status" value="1"/>
</dbReference>
<dbReference type="InterPro" id="IPR020449">
    <property type="entry name" value="Tscrpt_reg_AraC-type_HTH"/>
</dbReference>
<evidence type="ECO:0000256" key="2">
    <source>
        <dbReference type="ARBA" id="ARBA00023125"/>
    </source>
</evidence>
<name>A0ABV4ADT8_9GAMM</name>
<dbReference type="SMART" id="SM00342">
    <property type="entry name" value="HTH_ARAC"/>
    <property type="match status" value="1"/>
</dbReference>